<dbReference type="GO" id="GO:0016020">
    <property type="term" value="C:membrane"/>
    <property type="evidence" value="ECO:0007669"/>
    <property type="project" value="UniProtKB-SubCell"/>
</dbReference>
<organism evidence="2 3">
    <name type="scientific">Myroides indicus</name>
    <dbReference type="NCBI Taxonomy" id="1323422"/>
    <lineage>
        <taxon>Bacteria</taxon>
        <taxon>Pseudomonadati</taxon>
        <taxon>Bacteroidota</taxon>
        <taxon>Flavobacteriia</taxon>
        <taxon>Flavobacteriales</taxon>
        <taxon>Flavobacteriaceae</taxon>
        <taxon>Myroides</taxon>
    </lineage>
</organism>
<feature type="domain" description="Fibronectin type-III" evidence="1">
    <location>
        <begin position="1100"/>
        <end position="1194"/>
    </location>
</feature>
<dbReference type="InterPro" id="IPR056600">
    <property type="entry name" value="GBD_T9SS_assoc"/>
</dbReference>
<evidence type="ECO:0000313" key="2">
    <source>
        <dbReference type="EMBL" id="TDS51431.1"/>
    </source>
</evidence>
<dbReference type="OrthoDB" id="608579at2"/>
<evidence type="ECO:0000313" key="3">
    <source>
        <dbReference type="Proteomes" id="UP000295215"/>
    </source>
</evidence>
<dbReference type="RefSeq" id="WP_133713687.1">
    <property type="nucleotide sequence ID" value="NZ_SOAG01000038.1"/>
</dbReference>
<dbReference type="NCBIfam" id="NF038133">
    <property type="entry name" value="choice_anch_L"/>
    <property type="match status" value="1"/>
</dbReference>
<feature type="domain" description="Fibronectin type-III" evidence="1">
    <location>
        <begin position="318"/>
        <end position="414"/>
    </location>
</feature>
<proteinExistence type="predicted"/>
<dbReference type="Gene3D" id="2.60.120.200">
    <property type="match status" value="4"/>
</dbReference>
<dbReference type="Pfam" id="PF13585">
    <property type="entry name" value="CHU_C"/>
    <property type="match status" value="1"/>
</dbReference>
<dbReference type="SMART" id="SM00060">
    <property type="entry name" value="FN3"/>
    <property type="match status" value="5"/>
</dbReference>
<evidence type="ECO:0000259" key="1">
    <source>
        <dbReference type="PROSITE" id="PS50853"/>
    </source>
</evidence>
<dbReference type="PANTHER" id="PTHR46957:SF3">
    <property type="entry name" value="CYTOKINE RECEPTOR"/>
    <property type="match status" value="1"/>
</dbReference>
<dbReference type="Proteomes" id="UP000295215">
    <property type="component" value="Unassembled WGS sequence"/>
</dbReference>
<dbReference type="PROSITE" id="PS50853">
    <property type="entry name" value="FN3"/>
    <property type="match status" value="3"/>
</dbReference>
<dbReference type="Gene3D" id="2.60.40.4070">
    <property type="match status" value="1"/>
</dbReference>
<protein>
    <submittedName>
        <fullName evidence="2">Cleaved adhesin domain-containing protein</fullName>
    </submittedName>
</protein>
<name>A0A4R7EMD3_9FLAO</name>
<dbReference type="PANTHER" id="PTHR46957">
    <property type="entry name" value="CYTOKINE RECEPTOR"/>
    <property type="match status" value="1"/>
</dbReference>
<dbReference type="InterPro" id="IPR003961">
    <property type="entry name" value="FN3_dom"/>
</dbReference>
<dbReference type="CDD" id="cd00063">
    <property type="entry name" value="FN3"/>
    <property type="match status" value="3"/>
</dbReference>
<gene>
    <name evidence="2" type="ORF">C8P70_1382</name>
</gene>
<dbReference type="Gene3D" id="2.60.40.10">
    <property type="entry name" value="Immunoglobulins"/>
    <property type="match status" value="5"/>
</dbReference>
<dbReference type="Pfam" id="PF23759">
    <property type="entry name" value="GBD_T9SS_assoc"/>
    <property type="match status" value="1"/>
</dbReference>
<keyword evidence="3" id="KW-1185">Reference proteome</keyword>
<dbReference type="SUPFAM" id="SSF49265">
    <property type="entry name" value="Fibronectin type III"/>
    <property type="match status" value="4"/>
</dbReference>
<dbReference type="InterPro" id="IPR050713">
    <property type="entry name" value="RTP_Phos/Ushers"/>
</dbReference>
<dbReference type="InterPro" id="IPR036116">
    <property type="entry name" value="FN3_sf"/>
</dbReference>
<dbReference type="NCBIfam" id="NF038128">
    <property type="entry name" value="choice_anch_J"/>
    <property type="match status" value="4"/>
</dbReference>
<reference evidence="2 3" key="1">
    <citation type="submission" date="2019-03" db="EMBL/GenBank/DDBJ databases">
        <title>Genomic Encyclopedia of Archaeal and Bacterial Type Strains, Phase II (KMG-II): from individual species to whole genera.</title>
        <authorList>
            <person name="Goeker M."/>
        </authorList>
    </citation>
    <scope>NUCLEOTIDE SEQUENCE [LARGE SCALE GENOMIC DNA]</scope>
    <source>
        <strain evidence="2 3">DSM 28213</strain>
    </source>
</reference>
<dbReference type="EMBL" id="SOAG01000038">
    <property type="protein sequence ID" value="TDS51431.1"/>
    <property type="molecule type" value="Genomic_DNA"/>
</dbReference>
<accession>A0A4R7EMD3</accession>
<dbReference type="InterPro" id="IPR049804">
    <property type="entry name" value="Choice_anch_L"/>
</dbReference>
<comment type="caution">
    <text evidence="2">The sequence shown here is derived from an EMBL/GenBank/DDBJ whole genome shotgun (WGS) entry which is preliminary data.</text>
</comment>
<dbReference type="Pfam" id="PF00041">
    <property type="entry name" value="fn3"/>
    <property type="match status" value="2"/>
</dbReference>
<sequence length="2032" mass="228075">MRKKIIYILILLCAGIYGSAKAILEISDQNTGFKIDSYLLPAYEISDPCISPTAYGFKKVKDNQVTLYWTDNTNTAWEYYVMPAGGPMPAGTGISTTTDENIVTHDNSGNPLQPLTEYEYYVRSVCENGSVGVWEGPINFETLCSMASLPFTETFNTSSATFNCWTIIDVNNDADISAGEKIWKSDKNTYEGNGAMFFDSGVNFDHDDWLISPTLRFNSGKMYALTFYYKTSFLDPSLASFHENQFEVVLSTQGIDLDSFTTQLLPMQIYTNTTYQKRLIIIDDIDGEVNIAWHIKSELLTQVYVDFITVEEIDCIPPDDNVNLDNITENSASFNWEDSNNTSWEYYVQPFNGGTPAGSGTMSNVKEVTVTKTSGTGGANLQPNTDYEFYVRANCGTNKFSPWVGPIYFKTRCVVQPLPFWEGFNTDSTTFECWTIRDLDKKPVYMRGIFTTNIWSLIKSVFVLFPTNPIEYEGDQAICFAPDEGTHDDWLISPTFNLDPAKHYRLKYNTKVFLTAGTGIKYSVLLSKGGISSDDFDHLIHSRTLTSTLWIEESAIVTGIGGDVSLAWHIESDKGLNNMILDNVFFEEVSCPEPFNIEVKEVGEHAATLFWDDEVGTKWEYAVQKKGTYGVPKSGNVILQKEVNLTADKNGNQLEPNTEYVFYIRSNCSNGENSDWVEYRFRTACGVFTTPFWEGFNSYSDTFSCWTVLDVNGDASSYPGTFAWGRYELGGYEGDRGMRFFNMNNPAKNDDWLISPPIKFDKDKVYRLKFHYVGAAGLPDNSLEVLASNSGTLPSDFTFKVLQSEVYDGGNYRQKKVFIDKLIGEVYLAWHIGDGQRNLHIDNVFVEEVLGCPEPLEVTLDDIGTDQVTVSWTDEMGANQWEYFIKKEDGSKPAGTGIKTTKKDNTIKQETNGSSLIPNTAYGFYVRTDCGNGEYSIWEGPYSFTTECDSYTPPFWEGFNTDSETINCWTGEDGKTWDIKDLSYGAIFEGNQSMFSGINTWLISPAFKLDGSKYILKYHYRTSNWGMGVETLLSTTGNSSIDNFTMNLKPMTLYDTGGYYEEEVLFIDGINAEVNIAWHANGFGVSLDNVILKKIETCPEPYNVKIDNPTTTSLEVSWDYVAGESTQWEVLVVYFGEDETASPVKKVTVTGISSTTVTGLPTGNMYTVYVRSKCMDGATWSDYSTPANGGTKVTNDECSSAITIPVNLGTECLQTVPFTLTGATVSSQPEPFCNQGGYLAKDVWFEFTATTAEKHMLKFLDRNYNGQIYGALYDVDCSLITGAALECFEPTNYMGGAIKNFIVFENLIPGKKYYIRLGVWDNPNLQQDFYYRLCITIPQPIKVSALDDEYTLDELVKDVFVKSNCDLVSNVRYQNGDGKPVSQAVNTIGYFNKGTSAFPFEEGIVLSSSEIDYLPGPYNGYYVYRGNTAKRWQGDKEINDAIDNIGGGPFQDKLVTQLEFDFTPVKDSLQFEYLFASNNYYPGSALNCEAASLFVVLLTDQITGEQQNIAMIPDTDTPIGTNTIRDAEKSRVSCNSINPEYYWKHYDFILREPLDDATESPIDIVGYTVPMKSRKTYVKPGRKYRIKMALVEFSLFSDRINSAVFFNAGSFDLGSLDLGADLLIENNTALCQGDDITLKSGFVFSDELQSEVTWYKDGVVIAGANSPDLEVTESGEYKVEVNFVELNCGYSDSVKVEFYPLISEAVSNPETIYVCRSSLQDILVNLTLIEADMFSNIDTKIYTTAYFKTEEDAESVKNALADATNYSLGKEIQNQNLYIRVENTETGCYEVFELHIQSQQGAVPDQPENVSVCAEYIFPETAGDQYYYAEPNGQGEEYKVGDVLAEPGEHSIYLLQVNSEQGCYEETVYQVNITAPVRADIFENKTLSCEYYMLKPLSEYNHYFTEPERQGNELYAGMQILQGQTVYVYARSEDGLCTDESSFTIDYEDCPIPRGISPNNDGLNDVFDLSPHGVESIKIYNRWGTEVYSHGKGYTTQWHGQNKSGKQLPDGTYYYVIHAHGKVRTGWVQVNK</sequence>
<dbReference type="InterPro" id="IPR013783">
    <property type="entry name" value="Ig-like_fold"/>
</dbReference>
<dbReference type="InterPro" id="IPR011628">
    <property type="entry name" value="Cleaved_adhesin"/>
</dbReference>
<feature type="domain" description="Fibronectin type-III" evidence="1">
    <location>
        <begin position="854"/>
        <end position="949"/>
    </location>
</feature>
<dbReference type="Pfam" id="PF07675">
    <property type="entry name" value="Cleaved_Adhesin"/>
    <property type="match status" value="3"/>
</dbReference>